<reference evidence="3 4" key="1">
    <citation type="journal article" date="2011" name="Proc. Natl. Acad. Sci. U.S.A.">
        <title>Genome and transcriptome analyses of the mountain pine beetle-fungal symbiont Grosmannia clavigera, a lodgepole pine pathogen.</title>
        <authorList>
            <person name="DiGuistini S."/>
            <person name="Wang Y."/>
            <person name="Liao N.Y."/>
            <person name="Taylor G."/>
            <person name="Tanguay P."/>
            <person name="Feau N."/>
            <person name="Henrissat B."/>
            <person name="Chan S.K."/>
            <person name="Hesse-Orce U."/>
            <person name="Alamouti S.M."/>
            <person name="Tsui C.K.M."/>
            <person name="Docking R.T."/>
            <person name="Levasseur A."/>
            <person name="Haridas S."/>
            <person name="Robertson G."/>
            <person name="Birol I."/>
            <person name="Holt R.A."/>
            <person name="Marra M.A."/>
            <person name="Hamelin R.C."/>
            <person name="Hirst M."/>
            <person name="Jones S.J.M."/>
            <person name="Bohlmann J."/>
            <person name="Breuil C."/>
        </authorList>
    </citation>
    <scope>NUCLEOTIDE SEQUENCE [LARGE SCALE GENOMIC DNA]</scope>
    <source>
        <strain evidence="4">kw1407 / UAMH 11150</strain>
    </source>
</reference>
<sequence length="196" mass="21197">MSGQTAQEQVNFLLACIKHSQSGGKVDFEAVATELKIASKAAAAKRYERLKKRALCTDLSASGPAGDLDGNGSPFTTPQKSRTKSAPATPGSAKRKRNGQSNNTDEEKQDSEVNVKTPRGKAKAANPTTPRVKRQQAQKAAEAIKKEAEAEDAEDIAERDEQLAYENYESDVDEIRDDVVAIKSESRNIVVDTDGF</sequence>
<dbReference type="Proteomes" id="UP000007796">
    <property type="component" value="Unassembled WGS sequence"/>
</dbReference>
<evidence type="ECO:0000259" key="2">
    <source>
        <dbReference type="Pfam" id="PF22980"/>
    </source>
</evidence>
<evidence type="ECO:0000313" key="3">
    <source>
        <dbReference type="EMBL" id="EFW98938.1"/>
    </source>
</evidence>
<keyword evidence="4" id="KW-1185">Reference proteome</keyword>
<dbReference type="RefSeq" id="XP_014168421.1">
    <property type="nucleotide sequence ID" value="XM_014312946.1"/>
</dbReference>
<dbReference type="STRING" id="655863.F0XTG7"/>
<gene>
    <name evidence="3" type="ORF">CMQ_4790</name>
</gene>
<dbReference type="eggNOG" id="ENOG502RNX3">
    <property type="taxonomic scope" value="Eukaryota"/>
</dbReference>
<dbReference type="AlphaFoldDB" id="F0XTG7"/>
<protein>
    <recommendedName>
        <fullName evidence="2">Myb-like DNA-binding domain-containing protein</fullName>
    </recommendedName>
</protein>
<dbReference type="GeneID" id="25978040"/>
<evidence type="ECO:0000256" key="1">
    <source>
        <dbReference type="SAM" id="MobiDB-lite"/>
    </source>
</evidence>
<dbReference type="OrthoDB" id="5353914at2759"/>
<dbReference type="Pfam" id="PF22980">
    <property type="entry name" value="Myb_DNA-bind_8"/>
    <property type="match status" value="1"/>
</dbReference>
<accession>F0XTG7</accession>
<evidence type="ECO:0000313" key="4">
    <source>
        <dbReference type="Proteomes" id="UP000007796"/>
    </source>
</evidence>
<name>F0XTG7_GROCL</name>
<feature type="region of interest" description="Disordered" evidence="1">
    <location>
        <begin position="58"/>
        <end position="157"/>
    </location>
</feature>
<proteinExistence type="predicted"/>
<dbReference type="HOGENOM" id="CLU_114593_2_0_1"/>
<dbReference type="EMBL" id="GL630006">
    <property type="protein sequence ID" value="EFW98938.1"/>
    <property type="molecule type" value="Genomic_DNA"/>
</dbReference>
<feature type="domain" description="Myb-like DNA-binding" evidence="2">
    <location>
        <begin position="7"/>
        <end position="53"/>
    </location>
</feature>
<dbReference type="InParanoid" id="F0XTG7"/>
<dbReference type="InterPro" id="IPR054505">
    <property type="entry name" value="Myb_DNA-bind_8"/>
</dbReference>
<organism evidence="4">
    <name type="scientific">Grosmannia clavigera (strain kw1407 / UAMH 11150)</name>
    <name type="common">Blue stain fungus</name>
    <name type="synonym">Graphiocladiella clavigera</name>
    <dbReference type="NCBI Taxonomy" id="655863"/>
    <lineage>
        <taxon>Eukaryota</taxon>
        <taxon>Fungi</taxon>
        <taxon>Dikarya</taxon>
        <taxon>Ascomycota</taxon>
        <taxon>Pezizomycotina</taxon>
        <taxon>Sordariomycetes</taxon>
        <taxon>Sordariomycetidae</taxon>
        <taxon>Ophiostomatales</taxon>
        <taxon>Ophiostomataceae</taxon>
        <taxon>Leptographium</taxon>
    </lineage>
</organism>
<feature type="compositionally biased region" description="Polar residues" evidence="1">
    <location>
        <begin position="73"/>
        <end position="86"/>
    </location>
</feature>